<evidence type="ECO:0000256" key="2">
    <source>
        <dbReference type="ARBA" id="ARBA00022473"/>
    </source>
</evidence>
<name>A0ABD1ID01_SALDI</name>
<dbReference type="PANTHER" id="PTHR31791:SF4">
    <property type="entry name" value="FRIGIDA-LIKE PROTEIN 3"/>
    <property type="match status" value="1"/>
</dbReference>
<evidence type="ECO:0000256" key="1">
    <source>
        <dbReference type="ARBA" id="ARBA00008956"/>
    </source>
</evidence>
<feature type="region of interest" description="Disordered" evidence="6">
    <location>
        <begin position="457"/>
        <end position="488"/>
    </location>
</feature>
<dbReference type="Pfam" id="PF07899">
    <property type="entry name" value="Frigida"/>
    <property type="match status" value="1"/>
</dbReference>
<dbReference type="AlphaFoldDB" id="A0ABD1ID01"/>
<organism evidence="7 8">
    <name type="scientific">Salvia divinorum</name>
    <name type="common">Maria pastora</name>
    <name type="synonym">Diviner's sage</name>
    <dbReference type="NCBI Taxonomy" id="28513"/>
    <lineage>
        <taxon>Eukaryota</taxon>
        <taxon>Viridiplantae</taxon>
        <taxon>Streptophyta</taxon>
        <taxon>Embryophyta</taxon>
        <taxon>Tracheophyta</taxon>
        <taxon>Spermatophyta</taxon>
        <taxon>Magnoliopsida</taxon>
        <taxon>eudicotyledons</taxon>
        <taxon>Gunneridae</taxon>
        <taxon>Pentapetalae</taxon>
        <taxon>asterids</taxon>
        <taxon>lamiids</taxon>
        <taxon>Lamiales</taxon>
        <taxon>Lamiaceae</taxon>
        <taxon>Nepetoideae</taxon>
        <taxon>Mentheae</taxon>
        <taxon>Salviinae</taxon>
        <taxon>Salvia</taxon>
        <taxon>Salvia subgen. Calosphace</taxon>
    </lineage>
</organism>
<protein>
    <recommendedName>
        <fullName evidence="5">FRIGIDA-like protein</fullName>
    </recommendedName>
</protein>
<evidence type="ECO:0000256" key="5">
    <source>
        <dbReference type="RuleBase" id="RU364012"/>
    </source>
</evidence>
<gene>
    <name evidence="7" type="ORF">AAHA92_01377</name>
</gene>
<dbReference type="GO" id="GO:0009908">
    <property type="term" value="P:flower development"/>
    <property type="evidence" value="ECO:0007669"/>
    <property type="project" value="UniProtKB-KW"/>
</dbReference>
<reference evidence="7 8" key="1">
    <citation type="submission" date="2024-06" db="EMBL/GenBank/DDBJ databases">
        <title>A chromosome level genome sequence of Diviner's sage (Salvia divinorum).</title>
        <authorList>
            <person name="Ford S.A."/>
            <person name="Ro D.-K."/>
            <person name="Ness R.W."/>
            <person name="Phillips M.A."/>
        </authorList>
    </citation>
    <scope>NUCLEOTIDE SEQUENCE [LARGE SCALE GENOMIC DNA]</scope>
    <source>
        <strain evidence="7">SAF-2024a</strain>
        <tissue evidence="7">Leaf</tissue>
    </source>
</reference>
<keyword evidence="3 5" id="KW-0221">Differentiation</keyword>
<comment type="caution">
    <text evidence="7">The sequence shown here is derived from an EMBL/GenBank/DDBJ whole genome shotgun (WGS) entry which is preliminary data.</text>
</comment>
<comment type="similarity">
    <text evidence="1 5">Belongs to the Frigida family.</text>
</comment>
<keyword evidence="8" id="KW-1185">Reference proteome</keyword>
<sequence>MEDSITTPTPMDSTASKIQQLQKAFAELESHRAVTLNLKWKQLEEHFHGLQKSLKRRFTELEEQEKEFDTKIVESKEMLEKRKAAVVAKEQTSLEKLQEKRDAALSAIVTALGKHEKPRSLGPEVLTKENKVEAPCLEDKASNVLVSMGRLNNTAKSVHNMNALVKSYPGLVKLCQEMNSEGLLKFISDNRKDLVTLKEEIPVALRAAHDPASLVLDSLKGFYGADMVNSDAKKDSNLIGLRRTCIMLMECLSSLILGLDVDSVSGIISDSARERAKAIAEGWKPKLDYLDIDDSNGNSLEAHAFLQLLATFGINSDFAQACLSKLIPMVSRRRQTAELCRYLGLSDKMPGVIDVLVKNGRQIDAVNLAFAFELTDQFSPISLLKSYLSEAKKMPLPAKPGNTSSSVSTQNDVNEKELTALKAVIKCIEDHKLEQQFPVDPLQKQVLEIEKAKADKKRATEVAKPQSKRPRANGAGHVPRAANTASDKNFYGGMTERYPQYVYERPAYAYAAPNNHHVPSYGTPAYSFSPSHGNFFGNAYQYHTAYLH</sequence>
<evidence type="ECO:0000256" key="6">
    <source>
        <dbReference type="SAM" id="MobiDB-lite"/>
    </source>
</evidence>
<evidence type="ECO:0000256" key="4">
    <source>
        <dbReference type="ARBA" id="ARBA00023089"/>
    </source>
</evidence>
<keyword evidence="4 5" id="KW-0287">Flowering</keyword>
<evidence type="ECO:0000256" key="3">
    <source>
        <dbReference type="ARBA" id="ARBA00022782"/>
    </source>
</evidence>
<evidence type="ECO:0000313" key="8">
    <source>
        <dbReference type="Proteomes" id="UP001567538"/>
    </source>
</evidence>
<dbReference type="InterPro" id="IPR012474">
    <property type="entry name" value="Frigida"/>
</dbReference>
<accession>A0ABD1ID01</accession>
<dbReference type="EMBL" id="JBEAFC010000002">
    <property type="protein sequence ID" value="KAL1565683.1"/>
    <property type="molecule type" value="Genomic_DNA"/>
</dbReference>
<dbReference type="PANTHER" id="PTHR31791">
    <property type="entry name" value="FRIGIDA-LIKE PROTEIN 3-RELATED"/>
    <property type="match status" value="1"/>
</dbReference>
<dbReference type="Proteomes" id="UP001567538">
    <property type="component" value="Unassembled WGS sequence"/>
</dbReference>
<keyword evidence="2 5" id="KW-0217">Developmental protein</keyword>
<proteinExistence type="inferred from homology"/>
<dbReference type="GO" id="GO:0030154">
    <property type="term" value="P:cell differentiation"/>
    <property type="evidence" value="ECO:0007669"/>
    <property type="project" value="UniProtKB-KW"/>
</dbReference>
<evidence type="ECO:0000313" key="7">
    <source>
        <dbReference type="EMBL" id="KAL1565683.1"/>
    </source>
</evidence>